<accession>A0A2H0DXL3</accession>
<reference evidence="2 3" key="1">
    <citation type="submission" date="2017-09" db="EMBL/GenBank/DDBJ databases">
        <title>Depth-based differentiation of microbial function through sediment-hosted aquifers and enrichment of novel symbionts in the deep terrestrial subsurface.</title>
        <authorList>
            <person name="Probst A.J."/>
            <person name="Ladd B."/>
            <person name="Jarett J.K."/>
            <person name="Geller-Mcgrath D.E."/>
            <person name="Sieber C.M."/>
            <person name="Emerson J.B."/>
            <person name="Anantharaman K."/>
            <person name="Thomas B.C."/>
            <person name="Malmstrom R."/>
            <person name="Stieglmeier M."/>
            <person name="Klingl A."/>
            <person name="Woyke T."/>
            <person name="Ryan C.M."/>
            <person name="Banfield J.F."/>
        </authorList>
    </citation>
    <scope>NUCLEOTIDE SEQUENCE [LARGE SCALE GENOMIC DNA]</scope>
    <source>
        <strain evidence="2">CG22_combo_CG10-13_8_21_14_all_43_18</strain>
    </source>
</reference>
<protein>
    <recommendedName>
        <fullName evidence="4">DoxX family protein</fullName>
    </recommendedName>
</protein>
<feature type="transmembrane region" description="Helical" evidence="1">
    <location>
        <begin position="74"/>
        <end position="92"/>
    </location>
</feature>
<dbReference type="AlphaFoldDB" id="A0A2H0DXL3"/>
<dbReference type="EMBL" id="PCTS01000028">
    <property type="protein sequence ID" value="PIP86449.1"/>
    <property type="molecule type" value="Genomic_DNA"/>
</dbReference>
<keyword evidence="1" id="KW-0812">Transmembrane</keyword>
<feature type="transmembrane region" description="Helical" evidence="1">
    <location>
        <begin position="12"/>
        <end position="30"/>
    </location>
</feature>
<sequence length="135" mass="15037">MDETASKKIIWLLKVAVAFSFLYAATSGFIEPNNWVGFFPRFMTNILPGPILLRVFEIVEVLVALALFFMKNPFYPAVLGAIMLLGVVIFNLPQLDILFRDIPIALTAIAIAVYSMEKTPLEAKTESRGKIIGEN</sequence>
<proteinExistence type="predicted"/>
<name>A0A2H0DXL3_9BACT</name>
<evidence type="ECO:0000313" key="3">
    <source>
        <dbReference type="Proteomes" id="UP000231276"/>
    </source>
</evidence>
<keyword evidence="1" id="KW-1133">Transmembrane helix</keyword>
<evidence type="ECO:0008006" key="4">
    <source>
        <dbReference type="Google" id="ProtNLM"/>
    </source>
</evidence>
<evidence type="ECO:0000256" key="1">
    <source>
        <dbReference type="SAM" id="Phobius"/>
    </source>
</evidence>
<dbReference type="Proteomes" id="UP000231276">
    <property type="component" value="Unassembled WGS sequence"/>
</dbReference>
<comment type="caution">
    <text evidence="2">The sequence shown here is derived from an EMBL/GenBank/DDBJ whole genome shotgun (WGS) entry which is preliminary data.</text>
</comment>
<feature type="transmembrane region" description="Helical" evidence="1">
    <location>
        <begin position="50"/>
        <end position="69"/>
    </location>
</feature>
<evidence type="ECO:0000313" key="2">
    <source>
        <dbReference type="EMBL" id="PIP86449.1"/>
    </source>
</evidence>
<keyword evidence="1" id="KW-0472">Membrane</keyword>
<gene>
    <name evidence="2" type="ORF">COW82_02025</name>
</gene>
<organism evidence="2 3">
    <name type="scientific">Candidatus Campbellbacteria bacterium CG22_combo_CG10-13_8_21_14_all_43_18</name>
    <dbReference type="NCBI Taxonomy" id="1974530"/>
    <lineage>
        <taxon>Bacteria</taxon>
        <taxon>Candidatus Campbelliibacteriota</taxon>
    </lineage>
</organism>
<feature type="transmembrane region" description="Helical" evidence="1">
    <location>
        <begin position="98"/>
        <end position="116"/>
    </location>
</feature>